<dbReference type="PANTHER" id="PTHR48106:SF13">
    <property type="entry name" value="QUINONE OXIDOREDUCTASE-RELATED"/>
    <property type="match status" value="1"/>
</dbReference>
<keyword evidence="5" id="KW-1185">Reference proteome</keyword>
<evidence type="ECO:0000313" key="4">
    <source>
        <dbReference type="EMBL" id="MRW87390.1"/>
    </source>
</evidence>
<keyword evidence="1" id="KW-0521">NADP</keyword>
<dbReference type="Proteomes" id="UP000439986">
    <property type="component" value="Unassembled WGS sequence"/>
</dbReference>
<dbReference type="AlphaFoldDB" id="A0A844DFP6"/>
<dbReference type="RefSeq" id="WP_154360636.1">
    <property type="nucleotide sequence ID" value="NZ_WKJL01000026.1"/>
</dbReference>
<dbReference type="PANTHER" id="PTHR48106">
    <property type="entry name" value="QUINONE OXIDOREDUCTASE PIG3-RELATED"/>
    <property type="match status" value="1"/>
</dbReference>
<dbReference type="EMBL" id="WKJL01000026">
    <property type="protein sequence ID" value="MRW87390.1"/>
    <property type="molecule type" value="Genomic_DNA"/>
</dbReference>
<evidence type="ECO:0000256" key="1">
    <source>
        <dbReference type="ARBA" id="ARBA00022857"/>
    </source>
</evidence>
<dbReference type="Gene3D" id="3.90.180.10">
    <property type="entry name" value="Medium-chain alcohol dehydrogenases, catalytic domain"/>
    <property type="match status" value="1"/>
</dbReference>
<dbReference type="InterPro" id="IPR013149">
    <property type="entry name" value="ADH-like_C"/>
</dbReference>
<reference evidence="4 5" key="1">
    <citation type="submission" date="2019-11" db="EMBL/GenBank/DDBJ databases">
        <title>Novel species isolated from a subtropical stream in China.</title>
        <authorList>
            <person name="Lu H."/>
        </authorList>
    </citation>
    <scope>NUCLEOTIDE SEQUENCE [LARGE SCALE GENOMIC DNA]</scope>
    <source>
        <strain evidence="4 5">FT26W</strain>
    </source>
</reference>
<accession>A0A844DFP6</accession>
<dbReference type="InterPro" id="IPR020843">
    <property type="entry name" value="ER"/>
</dbReference>
<name>A0A844DFP6_9BURK</name>
<dbReference type="Pfam" id="PF00107">
    <property type="entry name" value="ADH_zinc_N"/>
    <property type="match status" value="1"/>
</dbReference>
<organism evidence="4 5">
    <name type="scientific">Duganella aquatilis</name>
    <dbReference type="NCBI Taxonomy" id="2666082"/>
    <lineage>
        <taxon>Bacteria</taxon>
        <taxon>Pseudomonadati</taxon>
        <taxon>Pseudomonadota</taxon>
        <taxon>Betaproteobacteria</taxon>
        <taxon>Burkholderiales</taxon>
        <taxon>Oxalobacteraceae</taxon>
        <taxon>Telluria group</taxon>
        <taxon>Duganella</taxon>
    </lineage>
</organism>
<feature type="domain" description="Enoyl reductase (ER)" evidence="3">
    <location>
        <begin position="12"/>
        <end position="322"/>
    </location>
</feature>
<proteinExistence type="predicted"/>
<keyword evidence="2" id="KW-0560">Oxidoreductase</keyword>
<dbReference type="GO" id="GO:0035925">
    <property type="term" value="F:mRNA 3'-UTR AU-rich region binding"/>
    <property type="evidence" value="ECO:0007669"/>
    <property type="project" value="TreeGrafter"/>
</dbReference>
<dbReference type="GO" id="GO:0070402">
    <property type="term" value="F:NADPH binding"/>
    <property type="evidence" value="ECO:0007669"/>
    <property type="project" value="TreeGrafter"/>
</dbReference>
<dbReference type="CDD" id="cd05286">
    <property type="entry name" value="QOR2"/>
    <property type="match status" value="1"/>
</dbReference>
<dbReference type="SUPFAM" id="SSF51735">
    <property type="entry name" value="NAD(P)-binding Rossmann-fold domains"/>
    <property type="match status" value="1"/>
</dbReference>
<dbReference type="InterPro" id="IPR013154">
    <property type="entry name" value="ADH-like_N"/>
</dbReference>
<dbReference type="InterPro" id="IPR047618">
    <property type="entry name" value="QOR-like"/>
</dbReference>
<evidence type="ECO:0000313" key="5">
    <source>
        <dbReference type="Proteomes" id="UP000439986"/>
    </source>
</evidence>
<dbReference type="SMART" id="SM00829">
    <property type="entry name" value="PKS_ER"/>
    <property type="match status" value="1"/>
</dbReference>
<comment type="caution">
    <text evidence="4">The sequence shown here is derived from an EMBL/GenBank/DDBJ whole genome shotgun (WGS) entry which is preliminary data.</text>
</comment>
<evidence type="ECO:0000256" key="2">
    <source>
        <dbReference type="ARBA" id="ARBA00023002"/>
    </source>
</evidence>
<dbReference type="InterPro" id="IPR011032">
    <property type="entry name" value="GroES-like_sf"/>
</dbReference>
<dbReference type="Pfam" id="PF08240">
    <property type="entry name" value="ADH_N"/>
    <property type="match status" value="1"/>
</dbReference>
<sequence>MTHHRVRIYEQGPPSVMWHEEVLNPLPAPANGQVLIKQEAIGVNFVDTMFRDGTFNVPLPFDMGVEAAGVVTAIGPDVKDFRVGDRVAYFFAPGAYTDARLISTSALVMLPDSVPARQAAAILSKGLTAWMAVRRAHVVKAGQLVYVSGASGAVGSLIAKWAVALGATVIAAVGSEQKALQARDAGLSNVVVTSAPDFAEQVDKIVAGRAIDVVYELVGRATFEQSAALLGAGGSLIHIGNASGAASVDLAKLAARSIRYLQPSTPQYVKLQHGVGEATEELFEALRSGVFGDIAISEYALEDAVRAHNDIAQRRIQGFPILIPAFDAV</sequence>
<protein>
    <submittedName>
        <fullName evidence="4">Zinc-binding dehydrogenase</fullName>
    </submittedName>
</protein>
<dbReference type="Gene3D" id="3.40.50.720">
    <property type="entry name" value="NAD(P)-binding Rossmann-like Domain"/>
    <property type="match status" value="1"/>
</dbReference>
<dbReference type="GO" id="GO:0005829">
    <property type="term" value="C:cytosol"/>
    <property type="evidence" value="ECO:0007669"/>
    <property type="project" value="TreeGrafter"/>
</dbReference>
<dbReference type="SUPFAM" id="SSF50129">
    <property type="entry name" value="GroES-like"/>
    <property type="match status" value="1"/>
</dbReference>
<gene>
    <name evidence="4" type="ORF">GJ698_25285</name>
</gene>
<evidence type="ECO:0000259" key="3">
    <source>
        <dbReference type="SMART" id="SM00829"/>
    </source>
</evidence>
<dbReference type="InterPro" id="IPR036291">
    <property type="entry name" value="NAD(P)-bd_dom_sf"/>
</dbReference>
<dbReference type="GO" id="GO:0003960">
    <property type="term" value="F:quinone reductase (NADPH) activity"/>
    <property type="evidence" value="ECO:0007669"/>
    <property type="project" value="InterPro"/>
</dbReference>